<evidence type="ECO:0000256" key="1">
    <source>
        <dbReference type="SAM" id="Phobius"/>
    </source>
</evidence>
<feature type="transmembrane region" description="Helical" evidence="1">
    <location>
        <begin position="126"/>
        <end position="148"/>
    </location>
</feature>
<feature type="transmembrane region" description="Helical" evidence="1">
    <location>
        <begin position="6"/>
        <end position="21"/>
    </location>
</feature>
<dbReference type="RefSeq" id="WP_233394625.1">
    <property type="nucleotide sequence ID" value="NZ_JAJTWT010000013.1"/>
</dbReference>
<feature type="transmembrane region" description="Helical" evidence="1">
    <location>
        <begin position="95"/>
        <end position="114"/>
    </location>
</feature>
<protein>
    <submittedName>
        <fullName evidence="2">Uncharacterized protein</fullName>
    </submittedName>
</protein>
<sequence length="154" mass="16149">MNTLPLWPFALLATLVALGYRQSRERLVRPRTLARLAAAMLALSLYGVMSTFGASLVPVLAWAAGFAASVRLGGPVFAPRGLAREGEAVRMPGSWVPMGLMLGIFVARFALGFATGTHAAVMDEPWFVATACAVLGLLSGGFAARAAAVRRFAA</sequence>
<feature type="transmembrane region" description="Helical" evidence="1">
    <location>
        <begin position="33"/>
        <end position="53"/>
    </location>
</feature>
<dbReference type="Pfam" id="PF20327">
    <property type="entry name" value="DUF6622"/>
    <property type="match status" value="1"/>
</dbReference>
<evidence type="ECO:0000313" key="3">
    <source>
        <dbReference type="Proteomes" id="UP001201463"/>
    </source>
</evidence>
<dbReference type="Proteomes" id="UP001201463">
    <property type="component" value="Unassembled WGS sequence"/>
</dbReference>
<name>A0ABS8XNE6_9BURK</name>
<evidence type="ECO:0000313" key="2">
    <source>
        <dbReference type="EMBL" id="MCE4540111.1"/>
    </source>
</evidence>
<gene>
    <name evidence="2" type="ORF">LXT12_22935</name>
</gene>
<keyword evidence="3" id="KW-1185">Reference proteome</keyword>
<dbReference type="EMBL" id="JAJTWT010000013">
    <property type="protein sequence ID" value="MCE4540111.1"/>
    <property type="molecule type" value="Genomic_DNA"/>
</dbReference>
<keyword evidence="1" id="KW-1133">Transmembrane helix</keyword>
<keyword evidence="1" id="KW-0812">Transmembrane</keyword>
<keyword evidence="1" id="KW-0472">Membrane</keyword>
<proteinExistence type="predicted"/>
<comment type="caution">
    <text evidence="2">The sequence shown here is derived from an EMBL/GenBank/DDBJ whole genome shotgun (WGS) entry which is preliminary data.</text>
</comment>
<dbReference type="InterPro" id="IPR046730">
    <property type="entry name" value="DUF6622"/>
</dbReference>
<organism evidence="2 3">
    <name type="scientific">Pelomonas caseinilytica</name>
    <dbReference type="NCBI Taxonomy" id="2906763"/>
    <lineage>
        <taxon>Bacteria</taxon>
        <taxon>Pseudomonadati</taxon>
        <taxon>Pseudomonadota</taxon>
        <taxon>Betaproteobacteria</taxon>
        <taxon>Burkholderiales</taxon>
        <taxon>Sphaerotilaceae</taxon>
        <taxon>Roseateles</taxon>
    </lineage>
</organism>
<reference evidence="2 3" key="1">
    <citation type="submission" date="2021-12" db="EMBL/GenBank/DDBJ databases">
        <title>Genome seq of p7.</title>
        <authorList>
            <person name="Seo T."/>
        </authorList>
    </citation>
    <scope>NUCLEOTIDE SEQUENCE [LARGE SCALE GENOMIC DNA]</scope>
    <source>
        <strain evidence="2 3">P7</strain>
    </source>
</reference>
<feature type="transmembrane region" description="Helical" evidence="1">
    <location>
        <begin position="59"/>
        <end position="83"/>
    </location>
</feature>
<accession>A0ABS8XNE6</accession>